<sequence>MSQAQVLDPLCFPLHGNRLIEASAGTGKTFTIAALYVRLVLGHGGEQAFSEPLLPPRILVVTFTDAATKALRERIHARLLEAARVFRDPEGPSPDGFLSALLKDYPDEAERAMAARRLEQAAQWMDEAAVSTIHSWCYRALREHAFDSGSLFTQNLATDQSELLAEAVRDYWRTVIHPRDPVSLGLLCAALGEGPAALEPVLSRLLAGDPPRHQPPCLEDILAPRLTLLEQLKAPWRDHFDTLADQFRQILLPRLNGNKYRNAERLLEAMGQWAMDPGRLHPEPPGSQAPLEQLSRSGMQARLKKGQQLPEQLHPAFELLDQADDLERGFREQVLHHGAAWVYRRFRQAQGRLAQLGFDDLLTRLRDALEGPNGDRLAHTLRRQFPVALIDEFQDTDPVQYRIFERVYALETGTPDAGLFLIGDPKQSIYAFRGADIHTYLKARQATRGRHYTLGVNFRSTVAAVAGFNRLFALGEQQHPKGAFLFRPTPQADNPVPFVPVQAQGRETVLQVNGQPQPALTLWHLDVADTLGRTAYIDTMAHRCAGAMAALLAPGHAGFMATGDPAHFTPLKPRDMAVLVRDRSEANAIQAALRAHQIRSVYLSDRESVYLTAEADDLLRWLRACAEPESDRLLRAALATPTLDLSLPALERLNQDERHWENMVERFRGYQWCWRTQGVLPMVRRLMHDFQLPQRLFQQAFGERRLTNLLHLSELLQSAAMELEGEQALIRNLVEHQQSTRQASDEQILRLESDEDLVKVVTIHKAKGLQYPLVFLPFIAGYRPSYGSRPPLIYRDSSGQRVTCFMPDQEDFAQADEARLAEDVRLLYVAVTRACHACWLGVAPVGSRHGDSGFHRSALGSLLGGGDPVSPAQLAEQLEALRAVQLPPAMSGAGEPPVDVVIQIVPAPPESTCHSAPPPSPPTPEIRRPARRPLRPAREHWWIASYSALQLAGRNHPEPRPDPESAQEEYLREVVDEAEWPSVTVAPPITEPSAPLTSKIAFPADFPRGPESGTFLHGLLEWVARTGFQTLAQNPAPLQELLARRCHYRGWGQWIDPLEQWLQALLHCPLRWTPDQSPLVLGQLTQCQAEMDFWFQAGQVNTRHLDRLVTTHTLAGHPRPALLRQTLNGMMKGFIDLVFEHEGRYYVADYKSNWLGDGVAAYAPQALAGAVVARRYDLQYSLYSLALHRLLQARLPDYDYEQHMGGALIFFLRGLDATGSGIHFQRPGADFMDALDGLFARRNSC</sequence>
<keyword evidence="9 15" id="KW-0460">Magnesium</keyword>
<evidence type="ECO:0000313" key="20">
    <source>
        <dbReference type="EMBL" id="SEP78397.1"/>
    </source>
</evidence>
<keyword evidence="21" id="KW-1185">Reference proteome</keyword>
<keyword evidence="1 15" id="KW-0540">Nuclease</keyword>
<dbReference type="CDD" id="cd22352">
    <property type="entry name" value="RecB_C-like"/>
    <property type="match status" value="1"/>
</dbReference>
<feature type="domain" description="UvrD-like helicase ATP-binding" evidence="18">
    <location>
        <begin position="1"/>
        <end position="461"/>
    </location>
</feature>
<comment type="domain">
    <text evidence="15">The N-terminal DNA-binding domain is a ssDNA-dependent ATPase and has ATP-dependent 3'-5' helicase function. This domain interacts with RecC.</text>
</comment>
<dbReference type="SUPFAM" id="SSF52540">
    <property type="entry name" value="P-loop containing nucleoside triphosphate hydrolases"/>
    <property type="match status" value="1"/>
</dbReference>
<gene>
    <name evidence="15" type="primary">recB</name>
    <name evidence="20" type="ORF">SAMN05421693_1066</name>
</gene>
<keyword evidence="6 15" id="KW-0347">Helicase</keyword>
<reference evidence="20 21" key="1">
    <citation type="submission" date="2016-10" db="EMBL/GenBank/DDBJ databases">
        <authorList>
            <person name="de Groot N.N."/>
        </authorList>
    </citation>
    <scope>NUCLEOTIDE SEQUENCE [LARGE SCALE GENOMIC DNA]</scope>
    <source>
        <strain evidence="20 21">B7-7</strain>
    </source>
</reference>
<dbReference type="EMBL" id="FOFO01000006">
    <property type="protein sequence ID" value="SEP78397.1"/>
    <property type="molecule type" value="Genomic_DNA"/>
</dbReference>
<evidence type="ECO:0000256" key="17">
    <source>
        <dbReference type="SAM" id="MobiDB-lite"/>
    </source>
</evidence>
<dbReference type="HAMAP" id="MF_01485">
    <property type="entry name" value="RecB"/>
    <property type="match status" value="1"/>
</dbReference>
<keyword evidence="7 15" id="KW-0269">Exonuclease</keyword>
<dbReference type="Proteomes" id="UP000199496">
    <property type="component" value="Unassembled WGS sequence"/>
</dbReference>
<evidence type="ECO:0000256" key="11">
    <source>
        <dbReference type="ARBA" id="ARBA00023204"/>
    </source>
</evidence>
<evidence type="ECO:0000259" key="19">
    <source>
        <dbReference type="PROSITE" id="PS51217"/>
    </source>
</evidence>
<organism evidence="20 21">
    <name type="scientific">Ectothiorhodospira magna</name>
    <dbReference type="NCBI Taxonomy" id="867345"/>
    <lineage>
        <taxon>Bacteria</taxon>
        <taxon>Pseudomonadati</taxon>
        <taxon>Pseudomonadota</taxon>
        <taxon>Gammaproteobacteria</taxon>
        <taxon>Chromatiales</taxon>
        <taxon>Ectothiorhodospiraceae</taxon>
        <taxon>Ectothiorhodospira</taxon>
    </lineage>
</organism>
<feature type="region of interest" description="Disordered" evidence="17">
    <location>
        <begin position="910"/>
        <end position="929"/>
    </location>
</feature>
<dbReference type="AlphaFoldDB" id="A0A1H9APK2"/>
<dbReference type="STRING" id="867345.SAMN05421693_1066"/>
<evidence type="ECO:0000256" key="4">
    <source>
        <dbReference type="ARBA" id="ARBA00022763"/>
    </source>
</evidence>
<dbReference type="InterPro" id="IPR011335">
    <property type="entry name" value="Restrct_endonuc-II-like"/>
</dbReference>
<comment type="similarity">
    <text evidence="15">Belongs to the helicase family. UvrD subfamily.</text>
</comment>
<dbReference type="OrthoDB" id="9810135at2"/>
<evidence type="ECO:0000256" key="16">
    <source>
        <dbReference type="PROSITE-ProRule" id="PRU00560"/>
    </source>
</evidence>
<evidence type="ECO:0000256" key="8">
    <source>
        <dbReference type="ARBA" id="ARBA00022840"/>
    </source>
</evidence>
<feature type="region of interest" description="Nuclease activity, interacts with RecD and RecA" evidence="15">
    <location>
        <begin position="940"/>
        <end position="1245"/>
    </location>
</feature>
<evidence type="ECO:0000256" key="14">
    <source>
        <dbReference type="ARBA" id="ARBA00048988"/>
    </source>
</evidence>
<dbReference type="Gene3D" id="1.10.486.10">
    <property type="entry name" value="PCRA, domain 4"/>
    <property type="match status" value="1"/>
</dbReference>
<feature type="domain" description="UvrD-like helicase C-terminal" evidence="19">
    <location>
        <begin position="501"/>
        <end position="768"/>
    </location>
</feature>
<comment type="miscellaneous">
    <text evidence="15">In the RecBCD complex, RecB has a slow 3'-5' helicase, an exonuclease activity and loads RecA onto ssDNA, RecD has a fast 5'-3' helicase activity, while RecC stimulates the ATPase and processivity of the RecB helicase and contributes to recognition of the Chi site.</text>
</comment>
<dbReference type="SUPFAM" id="SSF52980">
    <property type="entry name" value="Restriction endonuclease-like"/>
    <property type="match status" value="1"/>
</dbReference>
<comment type="catalytic activity">
    <reaction evidence="14 15">
        <text>ATP + H2O = ADP + phosphate + H(+)</text>
        <dbReference type="Rhea" id="RHEA:13065"/>
        <dbReference type="ChEBI" id="CHEBI:15377"/>
        <dbReference type="ChEBI" id="CHEBI:15378"/>
        <dbReference type="ChEBI" id="CHEBI:30616"/>
        <dbReference type="ChEBI" id="CHEBI:43474"/>
        <dbReference type="ChEBI" id="CHEBI:456216"/>
        <dbReference type="EC" id="5.6.2.4"/>
    </reaction>
</comment>
<comment type="subunit">
    <text evidence="15">Heterotrimer of RecB, RecC and RecD. All subunits contribute to DNA-binding. Interacts with RecA.</text>
</comment>
<proteinExistence type="inferred from homology"/>
<dbReference type="InterPro" id="IPR014017">
    <property type="entry name" value="DNA_helicase_UvrD-like_C"/>
</dbReference>
<dbReference type="GO" id="GO:0043138">
    <property type="term" value="F:3'-5' DNA helicase activity"/>
    <property type="evidence" value="ECO:0007669"/>
    <property type="project" value="UniProtKB-UniRule"/>
</dbReference>
<evidence type="ECO:0000256" key="10">
    <source>
        <dbReference type="ARBA" id="ARBA00023125"/>
    </source>
</evidence>
<evidence type="ECO:0000256" key="15">
    <source>
        <dbReference type="HAMAP-Rule" id="MF_01485"/>
    </source>
</evidence>
<comment type="catalytic activity">
    <reaction evidence="15">
        <text>Exonucleolytic cleavage (in the presence of ATP) in either 5'- to 3'- or 3'- to 5'-direction to yield 5'-phosphooligonucleotides.</text>
        <dbReference type="EC" id="3.1.11.5"/>
    </reaction>
</comment>
<dbReference type="GO" id="GO:0000724">
    <property type="term" value="P:double-strand break repair via homologous recombination"/>
    <property type="evidence" value="ECO:0007669"/>
    <property type="project" value="UniProtKB-UniRule"/>
</dbReference>
<feature type="region of interest" description="DNA-binding and helicase activity, interacts with RecC" evidence="15">
    <location>
        <begin position="1"/>
        <end position="875"/>
    </location>
</feature>
<comment type="domain">
    <text evidence="15">The C-terminal domain has nuclease activity and interacts with RecD. It interacts with RecA, facilitating its loading onto ssDNA.</text>
</comment>
<evidence type="ECO:0000256" key="9">
    <source>
        <dbReference type="ARBA" id="ARBA00022842"/>
    </source>
</evidence>
<dbReference type="GO" id="GO:0016887">
    <property type="term" value="F:ATP hydrolysis activity"/>
    <property type="evidence" value="ECO:0007669"/>
    <property type="project" value="RHEA"/>
</dbReference>
<dbReference type="GO" id="GO:0005524">
    <property type="term" value="F:ATP binding"/>
    <property type="evidence" value="ECO:0007669"/>
    <property type="project" value="UniProtKB-UniRule"/>
</dbReference>
<dbReference type="GO" id="GO:0003677">
    <property type="term" value="F:DNA binding"/>
    <property type="evidence" value="ECO:0007669"/>
    <property type="project" value="UniProtKB-UniRule"/>
</dbReference>
<accession>A0A1H9APK2</accession>
<dbReference type="EC" id="5.6.2.4" evidence="15"/>
<evidence type="ECO:0000256" key="5">
    <source>
        <dbReference type="ARBA" id="ARBA00022801"/>
    </source>
</evidence>
<dbReference type="InterPro" id="IPR011604">
    <property type="entry name" value="PDDEXK-like_dom_sf"/>
</dbReference>
<comment type="catalytic activity">
    <reaction evidence="13 15">
        <text>Couples ATP hydrolysis with the unwinding of duplex DNA by translocating in the 3'-5' direction.</text>
        <dbReference type="EC" id="5.6.2.4"/>
    </reaction>
</comment>
<evidence type="ECO:0000259" key="18">
    <source>
        <dbReference type="PROSITE" id="PS51198"/>
    </source>
</evidence>
<dbReference type="GO" id="GO:0000287">
    <property type="term" value="F:magnesium ion binding"/>
    <property type="evidence" value="ECO:0007669"/>
    <property type="project" value="UniProtKB-UniRule"/>
</dbReference>
<feature type="binding site" evidence="16">
    <location>
        <begin position="22"/>
        <end position="29"/>
    </location>
    <ligand>
        <name>ATP</name>
        <dbReference type="ChEBI" id="CHEBI:30616"/>
    </ligand>
</feature>
<keyword evidence="4 15" id="KW-0227">DNA damage</keyword>
<name>A0A1H9APK2_9GAMM</name>
<evidence type="ECO:0000256" key="12">
    <source>
        <dbReference type="ARBA" id="ARBA00023235"/>
    </source>
</evidence>
<dbReference type="PANTHER" id="PTHR11070">
    <property type="entry name" value="UVRD / RECB / PCRA DNA HELICASE FAMILY MEMBER"/>
    <property type="match status" value="1"/>
</dbReference>
<dbReference type="PROSITE" id="PS51217">
    <property type="entry name" value="UVRD_HELICASE_CTER"/>
    <property type="match status" value="1"/>
</dbReference>
<dbReference type="Pfam" id="PF00580">
    <property type="entry name" value="UvrD-helicase"/>
    <property type="match status" value="1"/>
</dbReference>
<dbReference type="InterPro" id="IPR000212">
    <property type="entry name" value="DNA_helicase_UvrD/REP"/>
</dbReference>
<evidence type="ECO:0000256" key="13">
    <source>
        <dbReference type="ARBA" id="ARBA00034617"/>
    </source>
</evidence>
<dbReference type="InterPro" id="IPR038726">
    <property type="entry name" value="PDDEXK_AddAB-type"/>
</dbReference>
<evidence type="ECO:0000256" key="3">
    <source>
        <dbReference type="ARBA" id="ARBA00022741"/>
    </source>
</evidence>
<dbReference type="Gene3D" id="3.40.50.300">
    <property type="entry name" value="P-loop containing nucleotide triphosphate hydrolases"/>
    <property type="match status" value="2"/>
</dbReference>
<dbReference type="Pfam" id="PF12705">
    <property type="entry name" value="PDDEXK_1"/>
    <property type="match status" value="1"/>
</dbReference>
<keyword evidence="12 15" id="KW-0413">Isomerase</keyword>
<feature type="active site" description="For nuclease activity" evidence="15">
    <location>
        <position position="1149"/>
    </location>
</feature>
<dbReference type="GO" id="GO:0005829">
    <property type="term" value="C:cytosol"/>
    <property type="evidence" value="ECO:0007669"/>
    <property type="project" value="TreeGrafter"/>
</dbReference>
<evidence type="ECO:0000256" key="2">
    <source>
        <dbReference type="ARBA" id="ARBA00022723"/>
    </source>
</evidence>
<keyword evidence="10 15" id="KW-0238">DNA-binding</keyword>
<comment type="function">
    <text evidence="15">A helicase/nuclease that prepares dsDNA breaks (DSB) for recombinational DNA repair. Binds to DSBs and unwinds DNA via a highly rapid and processive ATP-dependent bidirectional helicase activity. Unwinds dsDNA until it encounters a Chi (crossover hotspot instigator) sequence from the 3' direction. Cuts ssDNA a few nucleotides 3' to the Chi site. The properties and activities of the enzyme are changed at Chi. The Chi-altered holoenzyme produces a long 3'-ssDNA overhang and facilitates RecA-binding to the ssDNA for homologous DNA recombination and repair. Holoenzyme degrades any linearized DNA that is unable to undergo homologous recombination. In the holoenzyme this subunit contributes ATPase, 3'-5' helicase, exonuclease activity and loads RecA onto ssDNA.</text>
</comment>
<feature type="binding site" evidence="15">
    <location>
        <position position="1149"/>
    </location>
    <ligand>
        <name>Mg(2+)</name>
        <dbReference type="ChEBI" id="CHEBI:18420"/>
    </ligand>
</feature>
<evidence type="ECO:0000256" key="7">
    <source>
        <dbReference type="ARBA" id="ARBA00022839"/>
    </source>
</evidence>
<protein>
    <recommendedName>
        <fullName evidence="15">RecBCD enzyme subunit RecB</fullName>
        <ecNumber evidence="15">3.1.11.5</ecNumber>
        <ecNumber evidence="15">5.6.2.4</ecNumber>
    </recommendedName>
    <alternativeName>
        <fullName evidence="15">DNA 3'-5' helicase subunit RecB</fullName>
    </alternativeName>
    <alternativeName>
        <fullName evidence="15">Exonuclease V subunit RecB</fullName>
        <shortName evidence="15">ExoV subunit RecB</shortName>
    </alternativeName>
    <alternativeName>
        <fullName evidence="15">Helicase/nuclease RecBCD subunit RecB</fullName>
    </alternativeName>
</protein>
<dbReference type="InterPro" id="IPR014016">
    <property type="entry name" value="UvrD-like_ATP-bd"/>
</dbReference>
<evidence type="ECO:0000256" key="6">
    <source>
        <dbReference type="ARBA" id="ARBA00022806"/>
    </source>
</evidence>
<dbReference type="GO" id="GO:0009338">
    <property type="term" value="C:exodeoxyribonuclease V complex"/>
    <property type="evidence" value="ECO:0007669"/>
    <property type="project" value="TreeGrafter"/>
</dbReference>
<dbReference type="Gene3D" id="1.10.3170.10">
    <property type="entry name" value="Recbcd, chain B, domain 2"/>
    <property type="match status" value="1"/>
</dbReference>
<dbReference type="NCBIfam" id="TIGR00609">
    <property type="entry name" value="recB"/>
    <property type="match status" value="1"/>
</dbReference>
<dbReference type="PANTHER" id="PTHR11070:SF23">
    <property type="entry name" value="RECBCD ENZYME SUBUNIT RECB"/>
    <property type="match status" value="1"/>
</dbReference>
<dbReference type="PROSITE" id="PS50096">
    <property type="entry name" value="IQ"/>
    <property type="match status" value="1"/>
</dbReference>
<dbReference type="InterPro" id="IPR004586">
    <property type="entry name" value="RecB"/>
</dbReference>
<keyword evidence="11 15" id="KW-0234">DNA repair</keyword>
<feature type="binding site" evidence="15">
    <location>
        <position position="1017"/>
    </location>
    <ligand>
        <name>Mg(2+)</name>
        <dbReference type="ChEBI" id="CHEBI:18420"/>
    </ligand>
</feature>
<dbReference type="Pfam" id="PF13361">
    <property type="entry name" value="UvrD_C"/>
    <property type="match status" value="1"/>
</dbReference>
<evidence type="ECO:0000256" key="1">
    <source>
        <dbReference type="ARBA" id="ARBA00022722"/>
    </source>
</evidence>
<dbReference type="EC" id="3.1.11.5" evidence="15"/>
<evidence type="ECO:0000313" key="21">
    <source>
        <dbReference type="Proteomes" id="UP000199496"/>
    </source>
</evidence>
<keyword evidence="3 15" id="KW-0547">Nucleotide-binding</keyword>
<keyword evidence="5 15" id="KW-0378">Hydrolase</keyword>
<keyword evidence="8 15" id="KW-0067">ATP-binding</keyword>
<feature type="binding site" evidence="15">
    <location>
        <position position="1136"/>
    </location>
    <ligand>
        <name>Mg(2+)</name>
        <dbReference type="ChEBI" id="CHEBI:18420"/>
    </ligand>
</feature>
<dbReference type="Gene3D" id="3.90.320.10">
    <property type="match status" value="1"/>
</dbReference>
<comment type="cofactor">
    <cofactor evidence="15">
        <name>Mg(2+)</name>
        <dbReference type="ChEBI" id="CHEBI:18420"/>
    </cofactor>
    <text evidence="15">Binds 1 Mg(2+) ion per subunit.</text>
</comment>
<dbReference type="InterPro" id="IPR027417">
    <property type="entry name" value="P-loop_NTPase"/>
</dbReference>
<dbReference type="GO" id="GO:0008854">
    <property type="term" value="F:exodeoxyribonuclease V activity"/>
    <property type="evidence" value="ECO:0007669"/>
    <property type="project" value="UniProtKB-EC"/>
</dbReference>
<keyword evidence="2 15" id="KW-0479">Metal-binding</keyword>
<dbReference type="PROSITE" id="PS51198">
    <property type="entry name" value="UVRD_HELICASE_ATP_BIND"/>
    <property type="match status" value="1"/>
</dbReference>
<dbReference type="RefSeq" id="WP_090204286.1">
    <property type="nucleotide sequence ID" value="NZ_FOFO01000006.1"/>
</dbReference>